<keyword evidence="1" id="KW-0812">Transmembrane</keyword>
<gene>
    <name evidence="2" type="ORF">SAMN06296028_108123</name>
</gene>
<feature type="transmembrane region" description="Helical" evidence="1">
    <location>
        <begin position="51"/>
        <end position="75"/>
    </location>
</feature>
<proteinExistence type="predicted"/>
<keyword evidence="3" id="KW-1185">Reference proteome</keyword>
<dbReference type="Proteomes" id="UP000192929">
    <property type="component" value="Unassembled WGS sequence"/>
</dbReference>
<evidence type="ECO:0000256" key="1">
    <source>
        <dbReference type="SAM" id="Phobius"/>
    </source>
</evidence>
<keyword evidence="1" id="KW-0472">Membrane</keyword>
<dbReference type="EMBL" id="FXAC01000008">
    <property type="protein sequence ID" value="SMF09067.1"/>
    <property type="molecule type" value="Genomic_DNA"/>
</dbReference>
<evidence type="ECO:0000313" key="2">
    <source>
        <dbReference type="EMBL" id="SMF09067.1"/>
    </source>
</evidence>
<keyword evidence="1" id="KW-1133">Transmembrane helix</keyword>
<evidence type="ECO:0000313" key="3">
    <source>
        <dbReference type="Proteomes" id="UP000192929"/>
    </source>
</evidence>
<dbReference type="AlphaFoldDB" id="A0A1X7D541"/>
<reference evidence="3" key="1">
    <citation type="submission" date="2017-04" db="EMBL/GenBank/DDBJ databases">
        <authorList>
            <person name="Varghese N."/>
            <person name="Submissions S."/>
        </authorList>
    </citation>
    <scope>NUCLEOTIDE SEQUENCE [LARGE SCALE GENOMIC DNA]</scope>
    <source>
        <strain evidence="3">NIO-1021</strain>
    </source>
</reference>
<sequence length="90" mass="9205">MIAQMAKSALAVLLAGLCFGAGLPALFTVGIALWSRATLPPGPDGTVRRNAVALAGAVLCFAIVLAAVVIGVLWITRKSLDHYLGISVFG</sequence>
<protein>
    <submittedName>
        <fullName evidence="2">Uncharacterized protein</fullName>
    </submittedName>
</protein>
<name>A0A1X7D541_9MICC</name>
<accession>A0A1X7D541</accession>
<organism evidence="2 3">
    <name type="scientific">Kocuria marina subsp. indica</name>
    <dbReference type="NCBI Taxonomy" id="1049583"/>
    <lineage>
        <taxon>Bacteria</taxon>
        <taxon>Bacillati</taxon>
        <taxon>Actinomycetota</taxon>
        <taxon>Actinomycetes</taxon>
        <taxon>Micrococcales</taxon>
        <taxon>Micrococcaceae</taxon>
        <taxon>Kocuria</taxon>
    </lineage>
</organism>